<evidence type="ECO:0000256" key="9">
    <source>
        <dbReference type="ARBA" id="ARBA00023010"/>
    </source>
</evidence>
<dbReference type="InterPro" id="IPR016482">
    <property type="entry name" value="SecG/Sec61-beta/Sbh"/>
</dbReference>
<dbReference type="EMBL" id="CP003167">
    <property type="protein sequence ID" value="AGB02852.1"/>
    <property type="molecule type" value="Genomic_DNA"/>
</dbReference>
<feature type="transmembrane region" description="Helical" evidence="13">
    <location>
        <begin position="37"/>
        <end position="57"/>
    </location>
</feature>
<reference evidence="14 15" key="2">
    <citation type="journal article" date="2014" name="Genome Announc.">
        <title>Complete Genome Sequence of Methanoregula formicica SMSPT, a Mesophilic Hydrogenotrophic Methanogen Isolated from a Methanogenic Upflow Anaerobic Sludge Blanket Reactor.</title>
        <authorList>
            <person name="Yamamoto K."/>
            <person name="Tamaki H."/>
            <person name="Cadillo-Quiroz H."/>
            <person name="Imachi H."/>
            <person name="Kyrpides N."/>
            <person name="Woyke T."/>
            <person name="Goodwin L."/>
            <person name="Zinder S.H."/>
            <person name="Kamagata Y."/>
            <person name="Liu W.T."/>
        </authorList>
    </citation>
    <scope>NUCLEOTIDE SEQUENCE [LARGE SCALE GENOMIC DNA]</scope>
    <source>
        <strain evidence="15">DSM 22288 / NBRC 105244 / SMSP</strain>
    </source>
</reference>
<dbReference type="Pfam" id="PF03911">
    <property type="entry name" value="Sec61_beta"/>
    <property type="match status" value="1"/>
</dbReference>
<name>L0HDP9_METFS</name>
<evidence type="ECO:0000256" key="3">
    <source>
        <dbReference type="ARBA" id="ARBA00014522"/>
    </source>
</evidence>
<accession>L0HDP9</accession>
<proteinExistence type="inferred from homology"/>
<dbReference type="HOGENOM" id="CLU_208205_0_0_2"/>
<sequence length="59" mass="6383">MKYICMAKKQGGRLLSSAGLVNYYESEDRRAIHISPITVMVVAAAIGIIIMALEIAFPG</sequence>
<dbReference type="InParanoid" id="L0HDP9"/>
<evidence type="ECO:0000256" key="5">
    <source>
        <dbReference type="ARBA" id="ARBA00022475"/>
    </source>
</evidence>
<comment type="similarity">
    <text evidence="2 12">Belongs to the SEC61-beta family.</text>
</comment>
<dbReference type="NCBIfam" id="NF002318">
    <property type="entry name" value="PRK01253.1"/>
    <property type="match status" value="1"/>
</dbReference>
<keyword evidence="7 12" id="KW-0653">Protein transport</keyword>
<keyword evidence="15" id="KW-1185">Reference proteome</keyword>
<dbReference type="AlphaFoldDB" id="L0HDP9"/>
<protein>
    <recommendedName>
        <fullName evidence="3 12">Preprotein translocase subunit SecG</fullName>
    </recommendedName>
    <alternativeName>
        <fullName evidence="11 12">Protein transport protein Sec61 subunit beta homolog</fullName>
    </alternativeName>
</protein>
<evidence type="ECO:0000256" key="2">
    <source>
        <dbReference type="ARBA" id="ARBA00006103"/>
    </source>
</evidence>
<evidence type="ECO:0000313" key="15">
    <source>
        <dbReference type="Proteomes" id="UP000010824"/>
    </source>
</evidence>
<evidence type="ECO:0000256" key="12">
    <source>
        <dbReference type="HAMAP-Rule" id="MF_00751"/>
    </source>
</evidence>
<organism evidence="14 15">
    <name type="scientific">Methanoregula formicica (strain DSM 22288 / NBRC 105244 / SMSP)</name>
    <dbReference type="NCBI Taxonomy" id="593750"/>
    <lineage>
        <taxon>Archaea</taxon>
        <taxon>Methanobacteriati</taxon>
        <taxon>Methanobacteriota</taxon>
        <taxon>Stenosarchaea group</taxon>
        <taxon>Methanomicrobia</taxon>
        <taxon>Methanomicrobiales</taxon>
        <taxon>Methanoregulaceae</taxon>
        <taxon>Methanoregula</taxon>
    </lineage>
</organism>
<keyword evidence="5 12" id="KW-1003">Cell membrane</keyword>
<evidence type="ECO:0000256" key="4">
    <source>
        <dbReference type="ARBA" id="ARBA00022448"/>
    </source>
</evidence>
<feature type="topological domain" description="Cytoplasmic" evidence="12">
    <location>
        <begin position="1"/>
        <end position="35"/>
    </location>
</feature>
<dbReference type="GO" id="GO:0015031">
    <property type="term" value="P:protein transport"/>
    <property type="evidence" value="ECO:0007669"/>
    <property type="project" value="UniProtKB-UniRule"/>
</dbReference>
<comment type="function">
    <text evidence="12">Involved in protein export. The function of the beta subunit is unknown, but it may be involved in stabilization of the trimeric complex.</text>
</comment>
<evidence type="ECO:0000256" key="10">
    <source>
        <dbReference type="ARBA" id="ARBA00023136"/>
    </source>
</evidence>
<evidence type="ECO:0000313" key="14">
    <source>
        <dbReference type="EMBL" id="AGB02852.1"/>
    </source>
</evidence>
<dbReference type="eggNOG" id="arCOG02957">
    <property type="taxonomic scope" value="Archaea"/>
</dbReference>
<evidence type="ECO:0000256" key="1">
    <source>
        <dbReference type="ARBA" id="ARBA00004162"/>
    </source>
</evidence>
<dbReference type="GO" id="GO:0005886">
    <property type="term" value="C:plasma membrane"/>
    <property type="evidence" value="ECO:0007669"/>
    <property type="project" value="UniProtKB-SubCell"/>
</dbReference>
<dbReference type="InterPro" id="IPR023531">
    <property type="entry name" value="Preprot_translocase_SecG"/>
</dbReference>
<dbReference type="HAMAP" id="MF_00751">
    <property type="entry name" value="SecG"/>
    <property type="match status" value="1"/>
</dbReference>
<keyword evidence="9 12" id="KW-0811">Translocation</keyword>
<evidence type="ECO:0000256" key="13">
    <source>
        <dbReference type="SAM" id="Phobius"/>
    </source>
</evidence>
<gene>
    <name evidence="12" type="primary">secG</name>
    <name evidence="14" type="ordered locus">Metfor_1829</name>
</gene>
<keyword evidence="6 12" id="KW-0812">Transmembrane</keyword>
<dbReference type="STRING" id="593750.Metfor_1829"/>
<dbReference type="Proteomes" id="UP000010824">
    <property type="component" value="Chromosome"/>
</dbReference>
<evidence type="ECO:0000256" key="7">
    <source>
        <dbReference type="ARBA" id="ARBA00022927"/>
    </source>
</evidence>
<evidence type="ECO:0000256" key="11">
    <source>
        <dbReference type="ARBA" id="ARBA00031868"/>
    </source>
</evidence>
<evidence type="ECO:0000256" key="6">
    <source>
        <dbReference type="ARBA" id="ARBA00022692"/>
    </source>
</evidence>
<dbReference type="KEGG" id="mfo:Metfor_1829"/>
<keyword evidence="8 12" id="KW-1133">Transmembrane helix</keyword>
<keyword evidence="10 12" id="KW-0472">Membrane</keyword>
<comment type="subunit">
    <text evidence="12">Component of the protein translocase complex. Heterotrimer consisting of alpha (SecY), beta (SecG) and gamma (SecE) subunits. Can form oligomers of the heterotrimer.</text>
</comment>
<reference evidence="15" key="1">
    <citation type="submission" date="2011-12" db="EMBL/GenBank/DDBJ databases">
        <title>Complete sequence of Methanoregula formicicum SMSP.</title>
        <authorList>
            <person name="Lucas S."/>
            <person name="Han J."/>
            <person name="Lapidus A."/>
            <person name="Cheng J.-F."/>
            <person name="Goodwin L."/>
            <person name="Pitluck S."/>
            <person name="Peters L."/>
            <person name="Ovchinnikova G."/>
            <person name="Teshima H."/>
            <person name="Detter J.C."/>
            <person name="Han C."/>
            <person name="Tapia R."/>
            <person name="Land M."/>
            <person name="Hauser L."/>
            <person name="Kyrpides N."/>
            <person name="Ivanova N."/>
            <person name="Pagani I."/>
            <person name="Imachi H."/>
            <person name="Tamaki H."/>
            <person name="Sekiguchi Y."/>
            <person name="Kamagata Y."/>
            <person name="Cadillo-Quiroz H."/>
            <person name="Zinder S."/>
            <person name="Liu W.-T."/>
            <person name="Woyke T."/>
        </authorList>
    </citation>
    <scope>NUCLEOTIDE SEQUENCE [LARGE SCALE GENOMIC DNA]</scope>
    <source>
        <strain evidence="15">DSM 22288 / NBRC 105244 / SMSP</strain>
    </source>
</reference>
<comment type="subcellular location">
    <subcellularLocation>
        <location evidence="1 12">Cell membrane</location>
        <topology evidence="1 12">Single-pass membrane protein</topology>
    </subcellularLocation>
</comment>
<evidence type="ECO:0000256" key="8">
    <source>
        <dbReference type="ARBA" id="ARBA00022989"/>
    </source>
</evidence>
<keyword evidence="4 12" id="KW-0813">Transport</keyword>